<keyword evidence="2" id="KW-1185">Reference proteome</keyword>
<sequence length="61" mass="6902">MNDLVFLEPDKIGAEPFTTSDVIAEFTGNNYRSVQRIIEKQIDALKTFGQVRFEITPVAKV</sequence>
<dbReference type="Proteomes" id="UP000297714">
    <property type="component" value="Unassembled WGS sequence"/>
</dbReference>
<gene>
    <name evidence="1" type="ORF">CAGA_23380</name>
</gene>
<dbReference type="EMBL" id="SRMQ01000015">
    <property type="protein sequence ID" value="TGJ75538.1"/>
    <property type="molecule type" value="Genomic_DNA"/>
</dbReference>
<evidence type="ECO:0000313" key="2">
    <source>
        <dbReference type="Proteomes" id="UP000297714"/>
    </source>
</evidence>
<accession>A0A4Z0Y6L4</accession>
<organism evidence="1 2">
    <name type="scientific">Caproiciproducens galactitolivorans</name>
    <dbReference type="NCBI Taxonomy" id="642589"/>
    <lineage>
        <taxon>Bacteria</taxon>
        <taxon>Bacillati</taxon>
        <taxon>Bacillota</taxon>
        <taxon>Clostridia</taxon>
        <taxon>Eubacteriales</taxon>
        <taxon>Acutalibacteraceae</taxon>
        <taxon>Caproiciproducens</taxon>
    </lineage>
</organism>
<dbReference type="AlphaFoldDB" id="A0A4Z0Y6L4"/>
<dbReference type="RefSeq" id="WP_135660982.1">
    <property type="nucleotide sequence ID" value="NZ_SRMQ01000015.1"/>
</dbReference>
<name>A0A4Z0Y6L4_9FIRM</name>
<comment type="caution">
    <text evidence="1">The sequence shown here is derived from an EMBL/GenBank/DDBJ whole genome shotgun (WGS) entry which is preliminary data.</text>
</comment>
<reference evidence="1 2" key="1">
    <citation type="submission" date="2019-04" db="EMBL/GenBank/DDBJ databases">
        <authorList>
            <person name="Poehlein A."/>
            <person name="Bengelsdorf F.R."/>
            <person name="Duerre P."/>
            <person name="Daniel R."/>
        </authorList>
    </citation>
    <scope>NUCLEOTIDE SEQUENCE [LARGE SCALE GENOMIC DNA]</scope>
    <source>
        <strain evidence="1 2">BS-1</strain>
    </source>
</reference>
<protein>
    <submittedName>
        <fullName evidence="1">Uncharacterized protein</fullName>
    </submittedName>
</protein>
<dbReference type="OrthoDB" id="9812611at2"/>
<evidence type="ECO:0000313" key="1">
    <source>
        <dbReference type="EMBL" id="TGJ75538.1"/>
    </source>
</evidence>
<proteinExistence type="predicted"/>